<evidence type="ECO:0000313" key="3">
    <source>
        <dbReference type="Proteomes" id="UP001321741"/>
    </source>
</evidence>
<protein>
    <recommendedName>
        <fullName evidence="4">PTS cellobiose transporter subunit IIA</fullName>
    </recommendedName>
</protein>
<keyword evidence="1" id="KW-1133">Transmembrane helix</keyword>
<keyword evidence="3" id="KW-1185">Reference proteome</keyword>
<name>A0ABN6SKG7_9LACO</name>
<dbReference type="EMBL" id="AP026803">
    <property type="protein sequence ID" value="BDR60134.1"/>
    <property type="molecule type" value="Genomic_DNA"/>
</dbReference>
<keyword evidence="1" id="KW-0812">Transmembrane</keyword>
<keyword evidence="1" id="KW-0472">Membrane</keyword>
<feature type="transmembrane region" description="Helical" evidence="1">
    <location>
        <begin position="29"/>
        <end position="48"/>
    </location>
</feature>
<dbReference type="Proteomes" id="UP001321741">
    <property type="component" value="Chromosome"/>
</dbReference>
<feature type="transmembrane region" description="Helical" evidence="1">
    <location>
        <begin position="54"/>
        <end position="73"/>
    </location>
</feature>
<evidence type="ECO:0000313" key="2">
    <source>
        <dbReference type="EMBL" id="BDR60134.1"/>
    </source>
</evidence>
<reference evidence="2 3" key="1">
    <citation type="journal article" date="2023" name="Microbiol. Spectr.">
        <title>Symbiosis of Carpenter Bees with Uncharacterized Lactic Acid Bacteria Showing NAD Auxotrophy.</title>
        <authorList>
            <person name="Kawasaki S."/>
            <person name="Ozawa K."/>
            <person name="Mori T."/>
            <person name="Yamamoto A."/>
            <person name="Ito M."/>
            <person name="Ohkuma M."/>
            <person name="Sakamoto M."/>
            <person name="Matsutani M."/>
        </authorList>
    </citation>
    <scope>NUCLEOTIDE SEQUENCE [LARGE SCALE GENOMIC DNA]</scope>
    <source>
        <strain evidence="2 3">Kim32-2</strain>
    </source>
</reference>
<accession>A0ABN6SKG7</accession>
<proteinExistence type="predicted"/>
<feature type="transmembrane region" description="Helical" evidence="1">
    <location>
        <begin position="123"/>
        <end position="142"/>
    </location>
</feature>
<organism evidence="2 3">
    <name type="scientific">Lactobacillus xylocopicola</name>
    <dbReference type="NCBI Taxonomy" id="2976676"/>
    <lineage>
        <taxon>Bacteria</taxon>
        <taxon>Bacillati</taxon>
        <taxon>Bacillota</taxon>
        <taxon>Bacilli</taxon>
        <taxon>Lactobacillales</taxon>
        <taxon>Lactobacillaceae</taxon>
        <taxon>Lactobacillus</taxon>
    </lineage>
</organism>
<gene>
    <name evidence="2" type="ORF">KIM322_03950</name>
</gene>
<sequence length="167" mass="19354">MTDNKVKANEVERKKREDKIKYLYFSRYLMLRYIVTFFLFANLFWWLILIQDKVGVGMTVAGLMTVGAGAAAVEQLTKLHHRKLDVPVTRIYLWLQVAVNLFLSCLVVLPIRPWFFPFITTSNTAYVVLAILLSGIVLACVAEQRIHNILIGKDKYQQVIDIYQKEK</sequence>
<feature type="transmembrane region" description="Helical" evidence="1">
    <location>
        <begin position="93"/>
        <end position="111"/>
    </location>
</feature>
<evidence type="ECO:0008006" key="4">
    <source>
        <dbReference type="Google" id="ProtNLM"/>
    </source>
</evidence>
<dbReference type="RefSeq" id="WP_317637849.1">
    <property type="nucleotide sequence ID" value="NZ_AP026803.1"/>
</dbReference>
<evidence type="ECO:0000256" key="1">
    <source>
        <dbReference type="SAM" id="Phobius"/>
    </source>
</evidence>